<feature type="region of interest" description="Disordered" evidence="10">
    <location>
        <begin position="112"/>
        <end position="136"/>
    </location>
</feature>
<comment type="caution">
    <text evidence="12">The sequence shown here is derived from an EMBL/GenBank/DDBJ whole genome shotgun (WGS) entry which is preliminary data.</text>
</comment>
<keyword evidence="3" id="KW-1003">Cell membrane</keyword>
<comment type="subcellular location">
    <subcellularLocation>
        <location evidence="1">Cell membrane</location>
        <topology evidence="1">Single-pass membrane protein</topology>
    </subcellularLocation>
</comment>
<evidence type="ECO:0000256" key="4">
    <source>
        <dbReference type="ARBA" id="ARBA00022692"/>
    </source>
</evidence>
<gene>
    <name evidence="12" type="primary">eccB</name>
    <name evidence="12" type="ORF">DQP58_16875</name>
</gene>
<dbReference type="Gene3D" id="3.30.2390.20">
    <property type="entry name" value="Type VII secretion system EccB, repeat 1 domain"/>
    <property type="match status" value="1"/>
</dbReference>
<evidence type="ECO:0000256" key="3">
    <source>
        <dbReference type="ARBA" id="ARBA00022475"/>
    </source>
</evidence>
<evidence type="ECO:0000256" key="7">
    <source>
        <dbReference type="ARBA" id="ARBA00022840"/>
    </source>
</evidence>
<dbReference type="EMBL" id="QMEU01000054">
    <property type="protein sequence ID" value="RAU93154.1"/>
    <property type="molecule type" value="Genomic_DNA"/>
</dbReference>
<evidence type="ECO:0000313" key="12">
    <source>
        <dbReference type="EMBL" id="RAU93154.1"/>
    </source>
</evidence>
<evidence type="ECO:0000256" key="6">
    <source>
        <dbReference type="ARBA" id="ARBA00022801"/>
    </source>
</evidence>
<dbReference type="PANTHER" id="PTHR40765">
    <property type="entry name" value="ESX-2 SECRETION SYSTEM ATPASE ECCB2"/>
    <property type="match status" value="1"/>
</dbReference>
<feature type="transmembrane region" description="Helical" evidence="11">
    <location>
        <begin position="44"/>
        <end position="64"/>
    </location>
</feature>
<evidence type="ECO:0000256" key="5">
    <source>
        <dbReference type="ARBA" id="ARBA00022741"/>
    </source>
</evidence>
<keyword evidence="6" id="KW-0378">Hydrolase</keyword>
<evidence type="ECO:0000256" key="9">
    <source>
        <dbReference type="ARBA" id="ARBA00023136"/>
    </source>
</evidence>
<evidence type="ECO:0000256" key="11">
    <source>
        <dbReference type="SAM" id="Phobius"/>
    </source>
</evidence>
<dbReference type="GO" id="GO:0005524">
    <property type="term" value="F:ATP binding"/>
    <property type="evidence" value="ECO:0007669"/>
    <property type="project" value="UniProtKB-KW"/>
</dbReference>
<proteinExistence type="inferred from homology"/>
<dbReference type="Gene3D" id="2.40.50.910">
    <property type="entry name" value="Type VII secretion system EccB, repeat 3 domain"/>
    <property type="match status" value="1"/>
</dbReference>
<dbReference type="AlphaFoldDB" id="A0A329KA99"/>
<dbReference type="NCBIfam" id="TIGR03919">
    <property type="entry name" value="T7SS_EccB"/>
    <property type="match status" value="1"/>
</dbReference>
<dbReference type="GO" id="GO:0016787">
    <property type="term" value="F:hydrolase activity"/>
    <property type="evidence" value="ECO:0007669"/>
    <property type="project" value="UniProtKB-KW"/>
</dbReference>
<dbReference type="RefSeq" id="WP_112709441.1">
    <property type="nucleotide sequence ID" value="NZ_QMEU01000054.1"/>
</dbReference>
<comment type="similarity">
    <text evidence="2">Belongs to the EccB family.</text>
</comment>
<dbReference type="Proteomes" id="UP000250347">
    <property type="component" value="Unassembled WGS sequence"/>
</dbReference>
<keyword evidence="7" id="KW-0067">ATP-binding</keyword>
<dbReference type="PANTHER" id="PTHR40765:SF2">
    <property type="entry name" value="ESX-2 SECRETION SYSTEM ATPASE ECCB2"/>
    <property type="match status" value="1"/>
</dbReference>
<sequence length="459" mass="47089">MPPRPATWLHVSAHRYLLRRLEGALLGEGVAAAWPGSRGRRASLLCGCVVTAVAVAGCALLAVLRPHVALDRAPIVMSRESGALFVRVGDVWHPVLNLASARLIAATAADPQPVTDSDLSATKRGPLLGIPGAPESLGRPLSPDEMDWAICASTGAGTATAVIIGPQSQAPPAHRVPGGEAILVATAAGSPAYLLYDGHRALVNLDDAAVVRALRLERRAPVTVSPALLNAVPEAPPIAPPRIRGSGVKVPDLPGLPVGSVLRITRADGDEYYAVLAAGVQRIGQVAADLLRLSNPQGTTNAVTVAPDAIRSAPVVTELPVGLFPDRPPTLSDPAGTLCASWEGQRTGVAFLARAGLPIPAGRTPVALAQADGDGPALDAAYVPAGRSAYVRAGDSTGTRYLITDTGVRFAVHDDDAAHDLGLTDAAPAPWPLLTLLPAGPELSRRNALIARDAVAGSS</sequence>
<keyword evidence="4 11" id="KW-0812">Transmembrane</keyword>
<evidence type="ECO:0000256" key="2">
    <source>
        <dbReference type="ARBA" id="ARBA00008149"/>
    </source>
</evidence>
<evidence type="ECO:0000313" key="13">
    <source>
        <dbReference type="Proteomes" id="UP000250347"/>
    </source>
</evidence>
<dbReference type="GO" id="GO:0005576">
    <property type="term" value="C:extracellular region"/>
    <property type="evidence" value="ECO:0007669"/>
    <property type="project" value="TreeGrafter"/>
</dbReference>
<dbReference type="InterPro" id="IPR007795">
    <property type="entry name" value="T7SS_EccB"/>
</dbReference>
<evidence type="ECO:0000256" key="1">
    <source>
        <dbReference type="ARBA" id="ARBA00004162"/>
    </source>
</evidence>
<organism evidence="12 13">
    <name type="scientific">Mycobacterium colombiense</name>
    <dbReference type="NCBI Taxonomy" id="339268"/>
    <lineage>
        <taxon>Bacteria</taxon>
        <taxon>Bacillati</taxon>
        <taxon>Actinomycetota</taxon>
        <taxon>Actinomycetes</taxon>
        <taxon>Mycobacteriales</taxon>
        <taxon>Mycobacteriaceae</taxon>
        <taxon>Mycobacterium</taxon>
        <taxon>Mycobacterium avium complex (MAC)</taxon>
    </lineage>
</organism>
<dbReference type="InterPro" id="IPR044857">
    <property type="entry name" value="T7SS_EccB_R1"/>
</dbReference>
<keyword evidence="5" id="KW-0547">Nucleotide-binding</keyword>
<evidence type="ECO:0000256" key="8">
    <source>
        <dbReference type="ARBA" id="ARBA00022989"/>
    </source>
</evidence>
<keyword evidence="9 11" id="KW-0472">Membrane</keyword>
<name>A0A329KA99_9MYCO</name>
<reference evidence="12 13" key="1">
    <citation type="submission" date="2018-06" db="EMBL/GenBank/DDBJ databases">
        <title>NTM in soil in Japan.</title>
        <authorList>
            <person name="Ohya K."/>
        </authorList>
    </citation>
    <scope>NUCLEOTIDE SEQUENCE [LARGE SCALE GENOMIC DNA]</scope>
    <source>
        <strain evidence="12 13">GF76</strain>
    </source>
</reference>
<keyword evidence="8 11" id="KW-1133">Transmembrane helix</keyword>
<protein>
    <submittedName>
        <fullName evidence="12">Type VII secretion protein EccB</fullName>
    </submittedName>
</protein>
<accession>A0A329KA99</accession>
<dbReference type="GO" id="GO:0005886">
    <property type="term" value="C:plasma membrane"/>
    <property type="evidence" value="ECO:0007669"/>
    <property type="project" value="UniProtKB-SubCell"/>
</dbReference>
<dbReference type="Pfam" id="PF05108">
    <property type="entry name" value="T7SS_ESX1_EccB"/>
    <property type="match status" value="1"/>
</dbReference>
<dbReference type="InterPro" id="IPR042485">
    <property type="entry name" value="T7SS_EccB_R3"/>
</dbReference>
<evidence type="ECO:0000256" key="10">
    <source>
        <dbReference type="SAM" id="MobiDB-lite"/>
    </source>
</evidence>